<sequence length="540" mass="58236">MNEHSAPEGAGDSLYKWSALLVVVIGTFMVMLDSSIVNIAVPKMMNVFGADLESIKWVLTGYTLAMGSVVPITGFLSDTFGIKKLFIAALGIFTLGSFLCGFAWSTNTMIGFRVIQAIGGGAIMPVGMSYIMQVFPIEERGKALGFWGIASMSAPAIGPTLGGYIIQYMDWRFIFYVNVPVGVVGVIVAAILLKETTLKPYKGNFDYVGLFSSIAGIVSLLYVFGEGDSLDWGNVKYPLILTFGLFSLLIFIVNELTHPEPLLELRVFKVYNFTVSQFITGVTTLALMSGMYVLPLFLQNLRGYTAMQTGIILFPSAIASGLMMPISGALFDKFGAKVVTIPGLTILAFATYEMSKFTMDTTSTTITLIAAIRGVGLGFSMMPVNTAGMNDVPRHLYGKATALSTTVRSILNALAITFMTTVISNKSNENYARLAEQITPFNSTANTLMKGLQGVYMKSGLSQGDAYGSSLSTLGRIIYGQAYLDAMNHAIAITVFAVALAICLVLLMRNTKKTRKKEPDSSIKGEESNGTEARIATVLE</sequence>
<dbReference type="RefSeq" id="WP_014183320.1">
    <property type="nucleotide sequence ID" value="NC_016584.1"/>
</dbReference>
<evidence type="ECO:0000256" key="8">
    <source>
        <dbReference type="SAM" id="MobiDB-lite"/>
    </source>
</evidence>
<name>G7WAE6_DESOD</name>
<feature type="transmembrane region" description="Helical" evidence="9">
    <location>
        <begin position="110"/>
        <end position="132"/>
    </location>
</feature>
<evidence type="ECO:0000259" key="10">
    <source>
        <dbReference type="PROSITE" id="PS50850"/>
    </source>
</evidence>
<dbReference type="EMBL" id="CP003108">
    <property type="protein sequence ID" value="AET66495.1"/>
    <property type="molecule type" value="Genomic_DNA"/>
</dbReference>
<keyword evidence="3" id="KW-0813">Transport</keyword>
<feature type="transmembrane region" description="Helical" evidence="9">
    <location>
        <begin position="17"/>
        <end position="37"/>
    </location>
</feature>
<feature type="transmembrane region" description="Helical" evidence="9">
    <location>
        <begin position="405"/>
        <end position="424"/>
    </location>
</feature>
<dbReference type="eggNOG" id="COG0477">
    <property type="taxonomic scope" value="Bacteria"/>
</dbReference>
<evidence type="ECO:0000256" key="9">
    <source>
        <dbReference type="SAM" id="Phobius"/>
    </source>
</evidence>
<evidence type="ECO:0000256" key="1">
    <source>
        <dbReference type="ARBA" id="ARBA00004651"/>
    </source>
</evidence>
<dbReference type="KEGG" id="dor:Desor_0813"/>
<protein>
    <submittedName>
        <fullName evidence="11">Drug resistance transporter, EmrB/QacA subfamily</fullName>
    </submittedName>
</protein>
<feature type="transmembrane region" description="Helical" evidence="9">
    <location>
        <begin position="144"/>
        <end position="167"/>
    </location>
</feature>
<feature type="transmembrane region" description="Helical" evidence="9">
    <location>
        <begin position="304"/>
        <end position="322"/>
    </location>
</feature>
<dbReference type="GO" id="GO:0005886">
    <property type="term" value="C:plasma membrane"/>
    <property type="evidence" value="ECO:0007669"/>
    <property type="project" value="UniProtKB-SubCell"/>
</dbReference>
<dbReference type="InterPro" id="IPR011701">
    <property type="entry name" value="MFS"/>
</dbReference>
<dbReference type="CDD" id="cd17503">
    <property type="entry name" value="MFS_LmrB_MDR_like"/>
    <property type="match status" value="1"/>
</dbReference>
<reference evidence="11 12" key="2">
    <citation type="journal article" date="2012" name="J. Bacteriol.">
        <title>Complete genome sequences of Desulfosporosinus orientis DSM765T, Desulfosporosinus youngiae DSM17734T, Desulfosporosinus meridiei DSM13257T, and Desulfosporosinus acidiphilus DSM22704T.</title>
        <authorList>
            <person name="Pester M."/>
            <person name="Brambilla E."/>
            <person name="Alazard D."/>
            <person name="Rattei T."/>
            <person name="Weinmaier T."/>
            <person name="Han J."/>
            <person name="Lucas S."/>
            <person name="Lapidus A."/>
            <person name="Cheng J.F."/>
            <person name="Goodwin L."/>
            <person name="Pitluck S."/>
            <person name="Peters L."/>
            <person name="Ovchinnikova G."/>
            <person name="Teshima H."/>
            <person name="Detter J.C."/>
            <person name="Han C.S."/>
            <person name="Tapia R."/>
            <person name="Land M.L."/>
            <person name="Hauser L."/>
            <person name="Kyrpides N.C."/>
            <person name="Ivanova N.N."/>
            <person name="Pagani I."/>
            <person name="Huntmann M."/>
            <person name="Wei C.L."/>
            <person name="Davenport K.W."/>
            <person name="Daligault H."/>
            <person name="Chain P.S."/>
            <person name="Chen A."/>
            <person name="Mavromatis K."/>
            <person name="Markowitz V."/>
            <person name="Szeto E."/>
            <person name="Mikhailova N."/>
            <person name="Pati A."/>
            <person name="Wagner M."/>
            <person name="Woyke T."/>
            <person name="Ollivier B."/>
            <person name="Klenk H.P."/>
            <person name="Spring S."/>
            <person name="Loy A."/>
        </authorList>
    </citation>
    <scope>NUCLEOTIDE SEQUENCE [LARGE SCALE GENOMIC DNA]</scope>
    <source>
        <strain evidence="12">ATCC 19365 / DSM 765 / NCIMB 8382 / VKM B-1628</strain>
    </source>
</reference>
<proteinExistence type="inferred from homology"/>
<dbReference type="PRINTS" id="PR01036">
    <property type="entry name" value="TCRTETB"/>
</dbReference>
<keyword evidence="5 9" id="KW-0812">Transmembrane</keyword>
<organism evidence="11 12">
    <name type="scientific">Desulfosporosinus orientis (strain ATCC 19365 / DSM 765 / NCIMB 8382 / VKM B-1628 / Singapore I)</name>
    <name type="common">Desulfotomaculum orientis</name>
    <dbReference type="NCBI Taxonomy" id="768706"/>
    <lineage>
        <taxon>Bacteria</taxon>
        <taxon>Bacillati</taxon>
        <taxon>Bacillota</taxon>
        <taxon>Clostridia</taxon>
        <taxon>Eubacteriales</taxon>
        <taxon>Desulfitobacteriaceae</taxon>
        <taxon>Desulfosporosinus</taxon>
    </lineage>
</organism>
<dbReference type="Gene3D" id="1.20.1720.10">
    <property type="entry name" value="Multidrug resistance protein D"/>
    <property type="match status" value="1"/>
</dbReference>
<evidence type="ECO:0000313" key="11">
    <source>
        <dbReference type="EMBL" id="AET66495.1"/>
    </source>
</evidence>
<keyword evidence="4" id="KW-1003">Cell membrane</keyword>
<feature type="region of interest" description="Disordered" evidence="8">
    <location>
        <begin position="515"/>
        <end position="540"/>
    </location>
</feature>
<dbReference type="AlphaFoldDB" id="G7WAE6"/>
<dbReference type="InterPro" id="IPR004638">
    <property type="entry name" value="EmrB-like"/>
</dbReference>
<dbReference type="Gene3D" id="1.20.1250.20">
    <property type="entry name" value="MFS general substrate transporter like domains"/>
    <property type="match status" value="1"/>
</dbReference>
<feature type="transmembrane region" description="Helical" evidence="9">
    <location>
        <begin position="278"/>
        <end position="298"/>
    </location>
</feature>
<dbReference type="PANTHER" id="PTHR42718:SF9">
    <property type="entry name" value="MAJOR FACILITATOR SUPERFAMILY MULTIDRUG TRANSPORTER MFSC"/>
    <property type="match status" value="1"/>
</dbReference>
<feature type="compositionally biased region" description="Basic and acidic residues" evidence="8">
    <location>
        <begin position="517"/>
        <end position="527"/>
    </location>
</feature>
<dbReference type="SUPFAM" id="SSF103473">
    <property type="entry name" value="MFS general substrate transporter"/>
    <property type="match status" value="1"/>
</dbReference>
<feature type="transmembrane region" description="Helical" evidence="9">
    <location>
        <begin position="205"/>
        <end position="225"/>
    </location>
</feature>
<gene>
    <name evidence="11" type="ordered locus">Desor_0813</name>
</gene>
<feature type="transmembrane region" description="Helical" evidence="9">
    <location>
        <begin position="57"/>
        <end position="76"/>
    </location>
</feature>
<comment type="similarity">
    <text evidence="2">Belongs to the major facilitator superfamily. EmrB family.</text>
</comment>
<dbReference type="PROSITE" id="PS50850">
    <property type="entry name" value="MFS"/>
    <property type="match status" value="1"/>
</dbReference>
<feature type="transmembrane region" description="Helical" evidence="9">
    <location>
        <begin position="364"/>
        <end position="384"/>
    </location>
</feature>
<dbReference type="STRING" id="768706.Desor_0813"/>
<dbReference type="OrthoDB" id="102502at2"/>
<dbReference type="InterPro" id="IPR020846">
    <property type="entry name" value="MFS_dom"/>
</dbReference>
<evidence type="ECO:0000256" key="4">
    <source>
        <dbReference type="ARBA" id="ARBA00022475"/>
    </source>
</evidence>
<feature type="domain" description="Major facilitator superfamily (MFS) profile" evidence="10">
    <location>
        <begin position="19"/>
        <end position="515"/>
    </location>
</feature>
<evidence type="ECO:0000256" key="3">
    <source>
        <dbReference type="ARBA" id="ARBA00022448"/>
    </source>
</evidence>
<dbReference type="HOGENOM" id="CLU_000960_28_0_9"/>
<dbReference type="PATRIC" id="fig|768706.3.peg.781"/>
<keyword evidence="6 9" id="KW-1133">Transmembrane helix</keyword>
<keyword evidence="12" id="KW-1185">Reference proteome</keyword>
<dbReference type="Pfam" id="PF07690">
    <property type="entry name" value="MFS_1"/>
    <property type="match status" value="1"/>
</dbReference>
<evidence type="ECO:0000313" key="12">
    <source>
        <dbReference type="Proteomes" id="UP000006346"/>
    </source>
</evidence>
<dbReference type="NCBIfam" id="TIGR00711">
    <property type="entry name" value="efflux_EmrB"/>
    <property type="match status" value="1"/>
</dbReference>
<accession>G7WAE6</accession>
<feature type="transmembrane region" description="Helical" evidence="9">
    <location>
        <begin position="489"/>
        <end position="508"/>
    </location>
</feature>
<reference evidence="12" key="1">
    <citation type="submission" date="2011-11" db="EMBL/GenBank/DDBJ databases">
        <title>Complete sequence of Desulfosporosinus orientis DSM 765.</title>
        <authorList>
            <person name="Lucas S."/>
            <person name="Han J."/>
            <person name="Lapidus A."/>
            <person name="Cheng J.-F."/>
            <person name="Goodwin L."/>
            <person name="Pitluck S."/>
            <person name="Peters L."/>
            <person name="Ovchinnikova G."/>
            <person name="Teshima H."/>
            <person name="Detter J.C."/>
            <person name="Han C."/>
            <person name="Tapia R."/>
            <person name="Land M."/>
            <person name="Hauser L."/>
            <person name="Kyrpides N."/>
            <person name="Ivanova N."/>
            <person name="Pagani I."/>
            <person name="Pester M."/>
            <person name="Spring S."/>
            <person name="Ollivier B."/>
            <person name="Rattei T."/>
            <person name="Klenk H.-P."/>
            <person name="Wagner M."/>
            <person name="Loy A."/>
            <person name="Woyke T."/>
        </authorList>
    </citation>
    <scope>NUCLEOTIDE SEQUENCE [LARGE SCALE GENOMIC DNA]</scope>
    <source>
        <strain evidence="12">ATCC 19365 / DSM 765 / NCIMB 8382 / VKM B-1628</strain>
    </source>
</reference>
<evidence type="ECO:0000256" key="2">
    <source>
        <dbReference type="ARBA" id="ARBA00008537"/>
    </source>
</evidence>
<evidence type="ECO:0000256" key="7">
    <source>
        <dbReference type="ARBA" id="ARBA00023136"/>
    </source>
</evidence>
<dbReference type="Proteomes" id="UP000006346">
    <property type="component" value="Chromosome"/>
</dbReference>
<dbReference type="PANTHER" id="PTHR42718">
    <property type="entry name" value="MAJOR FACILITATOR SUPERFAMILY MULTIDRUG TRANSPORTER MFSC"/>
    <property type="match status" value="1"/>
</dbReference>
<feature type="transmembrane region" description="Helical" evidence="9">
    <location>
        <begin position="173"/>
        <end position="193"/>
    </location>
</feature>
<feature type="transmembrane region" description="Helical" evidence="9">
    <location>
        <begin position="85"/>
        <end position="104"/>
    </location>
</feature>
<dbReference type="GO" id="GO:0022857">
    <property type="term" value="F:transmembrane transporter activity"/>
    <property type="evidence" value="ECO:0007669"/>
    <property type="project" value="InterPro"/>
</dbReference>
<comment type="subcellular location">
    <subcellularLocation>
        <location evidence="1">Cell membrane</location>
        <topology evidence="1">Multi-pass membrane protein</topology>
    </subcellularLocation>
</comment>
<evidence type="ECO:0000256" key="5">
    <source>
        <dbReference type="ARBA" id="ARBA00022692"/>
    </source>
</evidence>
<keyword evidence="7 9" id="KW-0472">Membrane</keyword>
<feature type="transmembrane region" description="Helical" evidence="9">
    <location>
        <begin position="237"/>
        <end position="257"/>
    </location>
</feature>
<dbReference type="InterPro" id="IPR036259">
    <property type="entry name" value="MFS_trans_sf"/>
</dbReference>
<evidence type="ECO:0000256" key="6">
    <source>
        <dbReference type="ARBA" id="ARBA00022989"/>
    </source>
</evidence>